<keyword evidence="3" id="KW-1185">Reference proteome</keyword>
<dbReference type="RefSeq" id="WP_390259041.1">
    <property type="nucleotide sequence ID" value="NZ_JBHUGH010000002.1"/>
</dbReference>
<sequence length="556" mass="61013">MSIHEPQAIGSPTRAVALDPTGFPPVVTGKVPAPRLSTLDGKTIYLVDSRFDDSLELLKQIKLWFARNMPSVTVEIRQLAGTYAKDDPALWQEIRDKGHAAIIGVGHCSTCAPAVSTHAITLETQYGVPTVAVHTDKFHRVVRSVIKMAGLPQAPLVFVPQPVMGKTEAELCDYVEGIDPVRGAPVMQEIVEALTQGLAPMSDDKAPAAPRERLVWADSDEALHDLYQRNRWTDFLPIVLPTEARVEAMLKGTSRSRDEVIGRMQPTPNRGAWSYTVEKVAVNAVMAGAKPEYFPVILALAASEYSSRRSSSSSVATMVVVNGPIRHEIGMNFGIGAMGPYNHANATIGRAYSLLSQNLQGGSEPGLSYMGSLGNAFTYSGVTFAENEELSPWEPLHVQHGFRPEDSTVTIFQGLRAVTHSLGLRETHWREHVADMLRGTEAITAPCLLLDPICARQFVDRAGVDSKAALIDLIHELGQVKAREFWDLQLVQNYVYPRATFGEEPFASRLKAAPDEMIPKFVKERINVVVTGGETNGYWQIASASRHDTLSVDEWR</sequence>
<dbReference type="InterPro" id="IPR057767">
    <property type="entry name" value="UGSC-like_dom"/>
</dbReference>
<dbReference type="Proteomes" id="UP001597353">
    <property type="component" value="Unassembled WGS sequence"/>
</dbReference>
<comment type="caution">
    <text evidence="2">The sequence shown here is derived from an EMBL/GenBank/DDBJ whole genome shotgun (WGS) entry which is preliminary data.</text>
</comment>
<dbReference type="Pfam" id="PF24696">
    <property type="entry name" value="UGSC"/>
    <property type="match status" value="1"/>
</dbReference>
<evidence type="ECO:0000313" key="2">
    <source>
        <dbReference type="EMBL" id="MFD1910977.1"/>
    </source>
</evidence>
<protein>
    <submittedName>
        <fullName evidence="2">UGSC family (Seleno)protein</fullName>
    </submittedName>
</protein>
<gene>
    <name evidence="2" type="ORF">ACFSGJ_01955</name>
</gene>
<accession>A0ABW4S226</accession>
<organism evidence="2 3">
    <name type="scientific">Halodurantibacterium flavum</name>
    <dbReference type="NCBI Taxonomy" id="1382802"/>
    <lineage>
        <taxon>Bacteria</taxon>
        <taxon>Pseudomonadati</taxon>
        <taxon>Pseudomonadota</taxon>
        <taxon>Alphaproteobacteria</taxon>
        <taxon>Rhodobacterales</taxon>
        <taxon>Paracoccaceae</taxon>
        <taxon>Halodurantibacterium</taxon>
    </lineage>
</organism>
<evidence type="ECO:0000313" key="3">
    <source>
        <dbReference type="Proteomes" id="UP001597353"/>
    </source>
</evidence>
<reference evidence="3" key="1">
    <citation type="journal article" date="2019" name="Int. J. Syst. Evol. Microbiol.">
        <title>The Global Catalogue of Microorganisms (GCM) 10K type strain sequencing project: providing services to taxonomists for standard genome sequencing and annotation.</title>
        <authorList>
            <consortium name="The Broad Institute Genomics Platform"/>
            <consortium name="The Broad Institute Genome Sequencing Center for Infectious Disease"/>
            <person name="Wu L."/>
            <person name="Ma J."/>
        </authorList>
    </citation>
    <scope>NUCLEOTIDE SEQUENCE [LARGE SCALE GENOMIC DNA]</scope>
    <source>
        <strain evidence="3">CGMCC 4.7242</strain>
    </source>
</reference>
<feature type="domain" description="UGSC-like" evidence="1">
    <location>
        <begin position="18"/>
        <end position="176"/>
    </location>
</feature>
<dbReference type="EMBL" id="JBHUGH010000002">
    <property type="protein sequence ID" value="MFD1910977.1"/>
    <property type="molecule type" value="Genomic_DNA"/>
</dbReference>
<proteinExistence type="predicted"/>
<name>A0ABW4S226_9RHOB</name>
<evidence type="ECO:0000259" key="1">
    <source>
        <dbReference type="Pfam" id="PF24696"/>
    </source>
</evidence>